<proteinExistence type="predicted"/>
<name>A0A9D4TGG7_CHLVU</name>
<evidence type="ECO:0000256" key="1">
    <source>
        <dbReference type="SAM" id="MobiDB-lite"/>
    </source>
</evidence>
<feature type="region of interest" description="Disordered" evidence="1">
    <location>
        <begin position="21"/>
        <end position="44"/>
    </location>
</feature>
<comment type="caution">
    <text evidence="2">The sequence shown here is derived from an EMBL/GenBank/DDBJ whole genome shotgun (WGS) entry which is preliminary data.</text>
</comment>
<dbReference type="AlphaFoldDB" id="A0A9D4TGG7"/>
<gene>
    <name evidence="2" type="ORF">D9Q98_008294</name>
</gene>
<dbReference type="OrthoDB" id="10668878at2759"/>
<organism evidence="2 3">
    <name type="scientific">Chlorella vulgaris</name>
    <name type="common">Green alga</name>
    <dbReference type="NCBI Taxonomy" id="3077"/>
    <lineage>
        <taxon>Eukaryota</taxon>
        <taxon>Viridiplantae</taxon>
        <taxon>Chlorophyta</taxon>
        <taxon>core chlorophytes</taxon>
        <taxon>Trebouxiophyceae</taxon>
        <taxon>Chlorellales</taxon>
        <taxon>Chlorellaceae</taxon>
        <taxon>Chlorella clade</taxon>
        <taxon>Chlorella</taxon>
    </lineage>
</organism>
<reference evidence="2" key="2">
    <citation type="submission" date="2020-11" db="EMBL/GenBank/DDBJ databases">
        <authorList>
            <person name="Cecchin M."/>
            <person name="Marcolungo L."/>
            <person name="Rossato M."/>
            <person name="Girolomoni L."/>
            <person name="Cosentino E."/>
            <person name="Cuine S."/>
            <person name="Li-Beisson Y."/>
            <person name="Delledonne M."/>
            <person name="Ballottari M."/>
        </authorList>
    </citation>
    <scope>NUCLEOTIDE SEQUENCE</scope>
    <source>
        <strain evidence="2">211/11P</strain>
        <tissue evidence="2">Whole cell</tissue>
    </source>
</reference>
<evidence type="ECO:0000313" key="3">
    <source>
        <dbReference type="Proteomes" id="UP001055712"/>
    </source>
</evidence>
<protein>
    <submittedName>
        <fullName evidence="2">Uncharacterized protein</fullName>
    </submittedName>
</protein>
<accession>A0A9D4TGG7</accession>
<sequence>MDQQIFRKAAAEARRRKLLAKGGDRLAQITGQLPEAADEEETPEVTPPAQHAVVTPPAAPLQPTAPLRPEITAPRLPASSAIAAELGAAVRGKTTLTGPPPQFKGTATNSKWAQYAAPGGGTRPRRALRRVTAGETLTAAVQGTSRLRLLLAALLALLLATRWDAVAVAKTTATSSSAPSEAELFAAARAAAASPPSSPLEELGASWQGLVRRVNAALSSLPWLPWSKQAASKPLTALPPPAKQPRLVARLEAKLRRHAGAMVVSPAGQLLLSKLAAASRSPLGRWAAAAVHALEAQAAAAARSPAGVKLAAAAQQAKAALAAAAASPHAQRVRAALERLPPLRFVPRLLQARLAAAAAQPVVQQALDAAERLPPMASLALLSLSLIGASAVALAAAPTLVHSTLDLDLQTPSMLARLAAALPGLQRQLSLLTAAQRLLGSLLDDAAAFVVTLVAYYQLPALLAGA</sequence>
<reference evidence="2" key="1">
    <citation type="journal article" date="2019" name="Plant J.">
        <title>Chlorella vulgaris genome assembly and annotation reveals the molecular basis for metabolic acclimation to high light conditions.</title>
        <authorList>
            <person name="Cecchin M."/>
            <person name="Marcolungo L."/>
            <person name="Rossato M."/>
            <person name="Girolomoni L."/>
            <person name="Cosentino E."/>
            <person name="Cuine S."/>
            <person name="Li-Beisson Y."/>
            <person name="Delledonne M."/>
            <person name="Ballottari M."/>
        </authorList>
    </citation>
    <scope>NUCLEOTIDE SEQUENCE</scope>
    <source>
        <strain evidence="2">211/11P</strain>
    </source>
</reference>
<dbReference type="EMBL" id="SIDB01000012">
    <property type="protein sequence ID" value="KAI3424910.1"/>
    <property type="molecule type" value="Genomic_DNA"/>
</dbReference>
<keyword evidence="3" id="KW-1185">Reference proteome</keyword>
<evidence type="ECO:0000313" key="2">
    <source>
        <dbReference type="EMBL" id="KAI3424910.1"/>
    </source>
</evidence>
<dbReference type="Proteomes" id="UP001055712">
    <property type="component" value="Unassembled WGS sequence"/>
</dbReference>